<dbReference type="SUPFAM" id="SSF53098">
    <property type="entry name" value="Ribonuclease H-like"/>
    <property type="match status" value="1"/>
</dbReference>
<dbReference type="Pfam" id="PF00665">
    <property type="entry name" value="rve"/>
    <property type="match status" value="1"/>
</dbReference>
<comment type="caution">
    <text evidence="2">The sequence shown here is derived from an EMBL/GenBank/DDBJ whole genome shotgun (WGS) entry which is preliminary data.</text>
</comment>
<sequence length="292" mass="33744">MKRGAHHNTGRYGARRAQNAYEQSHANSIKKSKRFLSSKFVSWVVEMVIKKGWSLDACYGYAKTHSLYADSEMVCVKTLYNYVDSMLLAVRNIDLPLKARRRKRRRNVKDNLKHLGRSIDERPDEIASRNEFGHWEIDTVIGSKSKSDNVVLTLVERLTRKYIAIKIDGKTASAVSVAIQFLQKYYGNKFSQIFKTITSDNGSEFAELAELENNTTTKVYFAHPYSSWERGSNERHNGLLRRLVPKGKRIDKYTSDDILFAADWCNLLPRRILEYKTPDDLFENELDKIYAA</sequence>
<dbReference type="PANTHER" id="PTHR10948">
    <property type="entry name" value="TRANSPOSASE"/>
    <property type="match status" value="1"/>
</dbReference>
<dbReference type="AlphaFoldDB" id="J9G3B1"/>
<dbReference type="InterPro" id="IPR036397">
    <property type="entry name" value="RNaseH_sf"/>
</dbReference>
<dbReference type="PROSITE" id="PS50994">
    <property type="entry name" value="INTEGRASE"/>
    <property type="match status" value="1"/>
</dbReference>
<accession>J9G3B1</accession>
<feature type="domain" description="Integrase catalytic" evidence="1">
    <location>
        <begin position="119"/>
        <end position="286"/>
    </location>
</feature>
<dbReference type="EMBL" id="AMCI01002855">
    <property type="protein sequence ID" value="EJX01692.1"/>
    <property type="molecule type" value="Genomic_DNA"/>
</dbReference>
<evidence type="ECO:0000313" key="2">
    <source>
        <dbReference type="EMBL" id="EJX01692.1"/>
    </source>
</evidence>
<dbReference type="GO" id="GO:0032196">
    <property type="term" value="P:transposition"/>
    <property type="evidence" value="ECO:0007669"/>
    <property type="project" value="TreeGrafter"/>
</dbReference>
<dbReference type="GO" id="GO:0004803">
    <property type="term" value="F:transposase activity"/>
    <property type="evidence" value="ECO:0007669"/>
    <property type="project" value="TreeGrafter"/>
</dbReference>
<protein>
    <submittedName>
        <fullName evidence="2">Transposase, is30 family</fullName>
    </submittedName>
</protein>
<dbReference type="GO" id="GO:0015074">
    <property type="term" value="P:DNA integration"/>
    <property type="evidence" value="ECO:0007669"/>
    <property type="project" value="InterPro"/>
</dbReference>
<dbReference type="PANTHER" id="PTHR10948:SF23">
    <property type="entry name" value="TRANSPOSASE INSI FOR INSERTION SEQUENCE ELEMENT IS30A-RELATED"/>
    <property type="match status" value="1"/>
</dbReference>
<organism evidence="2">
    <name type="scientific">gut metagenome</name>
    <dbReference type="NCBI Taxonomy" id="749906"/>
    <lineage>
        <taxon>unclassified sequences</taxon>
        <taxon>metagenomes</taxon>
        <taxon>organismal metagenomes</taxon>
    </lineage>
</organism>
<dbReference type="NCBIfam" id="NF033563">
    <property type="entry name" value="transpos_IS30"/>
    <property type="match status" value="1"/>
</dbReference>
<dbReference type="InterPro" id="IPR053392">
    <property type="entry name" value="Transposase_IS30-like"/>
</dbReference>
<dbReference type="Gene3D" id="3.30.420.10">
    <property type="entry name" value="Ribonuclease H-like superfamily/Ribonuclease H"/>
    <property type="match status" value="1"/>
</dbReference>
<dbReference type="InterPro" id="IPR012337">
    <property type="entry name" value="RNaseH-like_sf"/>
</dbReference>
<proteinExistence type="predicted"/>
<dbReference type="GO" id="GO:0005829">
    <property type="term" value="C:cytosol"/>
    <property type="evidence" value="ECO:0007669"/>
    <property type="project" value="TreeGrafter"/>
</dbReference>
<dbReference type="InterPro" id="IPR051917">
    <property type="entry name" value="Transposase-Integrase"/>
</dbReference>
<reference evidence="2" key="1">
    <citation type="journal article" date="2012" name="PLoS ONE">
        <title>Gene sets for utilization of primary and secondary nutrition supplies in the distal gut of endangered iberian lynx.</title>
        <authorList>
            <person name="Alcaide M."/>
            <person name="Messina E."/>
            <person name="Richter M."/>
            <person name="Bargiela R."/>
            <person name="Peplies J."/>
            <person name="Huws S.A."/>
            <person name="Newbold C.J."/>
            <person name="Golyshin P.N."/>
            <person name="Simon M.A."/>
            <person name="Lopez G."/>
            <person name="Yakimov M.M."/>
            <person name="Ferrer M."/>
        </authorList>
    </citation>
    <scope>NUCLEOTIDE SEQUENCE</scope>
</reference>
<evidence type="ECO:0000259" key="1">
    <source>
        <dbReference type="PROSITE" id="PS50994"/>
    </source>
</evidence>
<dbReference type="GO" id="GO:0003676">
    <property type="term" value="F:nucleic acid binding"/>
    <property type="evidence" value="ECO:0007669"/>
    <property type="project" value="InterPro"/>
</dbReference>
<gene>
    <name evidence="2" type="ORF">EVA_10202</name>
</gene>
<name>J9G3B1_9ZZZZ</name>
<dbReference type="InterPro" id="IPR001584">
    <property type="entry name" value="Integrase_cat-core"/>
</dbReference>